<feature type="chain" id="PRO_5045249886" evidence="1">
    <location>
        <begin position="27"/>
        <end position="155"/>
    </location>
</feature>
<evidence type="ECO:0000313" key="3">
    <source>
        <dbReference type="Proteomes" id="UP000640531"/>
    </source>
</evidence>
<name>A0ABR8FKZ5_9NOST</name>
<comment type="caution">
    <text evidence="2">The sequence shown here is derived from an EMBL/GenBank/DDBJ whole genome shotgun (WGS) entry which is preliminary data.</text>
</comment>
<proteinExistence type="predicted"/>
<organism evidence="2 3">
    <name type="scientific">Anabaena lutea FACHB-196</name>
    <dbReference type="NCBI Taxonomy" id="2692881"/>
    <lineage>
        <taxon>Bacteria</taxon>
        <taxon>Bacillati</taxon>
        <taxon>Cyanobacteriota</taxon>
        <taxon>Cyanophyceae</taxon>
        <taxon>Nostocales</taxon>
        <taxon>Nostocaceae</taxon>
        <taxon>Anabaena</taxon>
    </lineage>
</organism>
<evidence type="ECO:0000313" key="2">
    <source>
        <dbReference type="EMBL" id="MBD2569842.1"/>
    </source>
</evidence>
<dbReference type="Proteomes" id="UP000640531">
    <property type="component" value="Unassembled WGS sequence"/>
</dbReference>
<keyword evidence="1" id="KW-0732">Signal</keyword>
<sequence>MSTSRKIQIALGAILLWSSTSVSSFAATNTITPGKNQSVTVKIPVESIPSRQLNLTPDTKLIAFDFGSLLRMMPNSSVYIAEFEAAWKQSDRKQRILTFCNTKAPGGDVETCYQYLRMWLIDKDNKYIDAGFNPPDPGIDGNDFSDLLRAKPPGK</sequence>
<reference evidence="2 3" key="1">
    <citation type="journal article" date="2020" name="ISME J.">
        <title>Comparative genomics reveals insights into cyanobacterial evolution and habitat adaptation.</title>
        <authorList>
            <person name="Chen M.Y."/>
            <person name="Teng W.K."/>
            <person name="Zhao L."/>
            <person name="Hu C.X."/>
            <person name="Zhou Y.K."/>
            <person name="Han B.P."/>
            <person name="Song L.R."/>
            <person name="Shu W.S."/>
        </authorList>
    </citation>
    <scope>NUCLEOTIDE SEQUENCE [LARGE SCALE GENOMIC DNA]</scope>
    <source>
        <strain evidence="2 3">FACHB-196</strain>
    </source>
</reference>
<protein>
    <submittedName>
        <fullName evidence="2">Uncharacterized protein</fullName>
    </submittedName>
</protein>
<keyword evidence="3" id="KW-1185">Reference proteome</keyword>
<dbReference type="RefSeq" id="WP_190717008.1">
    <property type="nucleotide sequence ID" value="NZ_JACJST010000018.1"/>
</dbReference>
<accession>A0ABR8FKZ5</accession>
<gene>
    <name evidence="2" type="ORF">H6G59_18465</name>
</gene>
<evidence type="ECO:0000256" key="1">
    <source>
        <dbReference type="SAM" id="SignalP"/>
    </source>
</evidence>
<dbReference type="EMBL" id="JACJST010000018">
    <property type="protein sequence ID" value="MBD2569842.1"/>
    <property type="molecule type" value="Genomic_DNA"/>
</dbReference>
<feature type="signal peptide" evidence="1">
    <location>
        <begin position="1"/>
        <end position="26"/>
    </location>
</feature>